<evidence type="ECO:0000313" key="2">
    <source>
        <dbReference type="Proteomes" id="UP000184532"/>
    </source>
</evidence>
<name>A0A1M5IVB2_9FLAO</name>
<keyword evidence="2" id="KW-1185">Reference proteome</keyword>
<accession>A0A1M5IVB2</accession>
<dbReference type="Proteomes" id="UP000184532">
    <property type="component" value="Unassembled WGS sequence"/>
</dbReference>
<protein>
    <submittedName>
        <fullName evidence="1">Uncharacterized protein</fullName>
    </submittedName>
</protein>
<dbReference type="STRING" id="570519.SAMN04488116_0936"/>
<dbReference type="AlphaFoldDB" id="A0A1M5IVB2"/>
<dbReference type="EMBL" id="FQWL01000001">
    <property type="protein sequence ID" value="SHG31979.1"/>
    <property type="molecule type" value="Genomic_DNA"/>
</dbReference>
<evidence type="ECO:0000313" key="1">
    <source>
        <dbReference type="EMBL" id="SHG31979.1"/>
    </source>
</evidence>
<organism evidence="1 2">
    <name type="scientific">Flagellimonas flava</name>
    <dbReference type="NCBI Taxonomy" id="570519"/>
    <lineage>
        <taxon>Bacteria</taxon>
        <taxon>Pseudomonadati</taxon>
        <taxon>Bacteroidota</taxon>
        <taxon>Flavobacteriia</taxon>
        <taxon>Flavobacteriales</taxon>
        <taxon>Flavobacteriaceae</taxon>
        <taxon>Flagellimonas</taxon>
    </lineage>
</organism>
<reference evidence="2" key="1">
    <citation type="submission" date="2016-11" db="EMBL/GenBank/DDBJ databases">
        <authorList>
            <person name="Varghese N."/>
            <person name="Submissions S."/>
        </authorList>
    </citation>
    <scope>NUCLEOTIDE SEQUENCE [LARGE SCALE GENOMIC DNA]</scope>
    <source>
        <strain evidence="2">DSM 22638</strain>
    </source>
</reference>
<sequence>MVKNLPEYHQSIFFPLLQHASDMDCKLLLIEQMLEIGDRKDLALLEELEAHPNPKLSSKAFEVRCGLLERLGIEDPSEKTKLPMNLCFIYDEFDIEPSKIDPDLDMDFGIPLDILDS</sequence>
<proteinExistence type="predicted"/>
<dbReference type="OrthoDB" id="1450879at2"/>
<dbReference type="RefSeq" id="WP_073176766.1">
    <property type="nucleotide sequence ID" value="NZ_FQWL01000001.1"/>
</dbReference>
<gene>
    <name evidence="1" type="ORF">SAMN04488116_0936</name>
</gene>